<keyword evidence="3" id="KW-0808">Transferase</keyword>
<dbReference type="EMBL" id="QYYH01000087">
    <property type="protein sequence ID" value="RJY11114.1"/>
    <property type="molecule type" value="Genomic_DNA"/>
</dbReference>
<dbReference type="Proteomes" id="UP000273022">
    <property type="component" value="Unassembled WGS sequence"/>
</dbReference>
<keyword evidence="4" id="KW-1185">Reference proteome</keyword>
<dbReference type="CDD" id="cd08161">
    <property type="entry name" value="SET"/>
    <property type="match status" value="1"/>
</dbReference>
<organism evidence="3 4">
    <name type="scientific">Parashewanella spongiae</name>
    <dbReference type="NCBI Taxonomy" id="342950"/>
    <lineage>
        <taxon>Bacteria</taxon>
        <taxon>Pseudomonadati</taxon>
        <taxon>Pseudomonadota</taxon>
        <taxon>Gammaproteobacteria</taxon>
        <taxon>Alteromonadales</taxon>
        <taxon>Shewanellaceae</taxon>
        <taxon>Parashewanella</taxon>
    </lineage>
</organism>
<keyword evidence="3" id="KW-0489">Methyltransferase</keyword>
<dbReference type="InterPro" id="IPR046341">
    <property type="entry name" value="SET_dom_sf"/>
</dbReference>
<dbReference type="InterPro" id="IPR001214">
    <property type="entry name" value="SET_dom"/>
</dbReference>
<name>A0A3A6T8Q6_9GAMM</name>
<dbReference type="RefSeq" id="WP_121854153.1">
    <property type="nucleotide sequence ID" value="NZ_ML064673.1"/>
</dbReference>
<dbReference type="Gene3D" id="2.170.270.10">
    <property type="entry name" value="SET domain"/>
    <property type="match status" value="1"/>
</dbReference>
<proteinExistence type="predicted"/>
<evidence type="ECO:0000256" key="1">
    <source>
        <dbReference type="SAM" id="MobiDB-lite"/>
    </source>
</evidence>
<dbReference type="AlphaFoldDB" id="A0A3A6T8Q6"/>
<evidence type="ECO:0000313" key="4">
    <source>
        <dbReference type="Proteomes" id="UP000273022"/>
    </source>
</evidence>
<feature type="region of interest" description="Disordered" evidence="1">
    <location>
        <begin position="72"/>
        <end position="93"/>
    </location>
</feature>
<protein>
    <submittedName>
        <fullName evidence="3">SET domain-containing protein-lysine N-methyltransferase</fullName>
    </submittedName>
</protein>
<reference evidence="3" key="1">
    <citation type="submission" date="2018-09" db="EMBL/GenBank/DDBJ databases">
        <title>Phylogeny of the Shewanellaceae, and recommendation for two new genera, Pseudoshewanella and Parashewanella.</title>
        <authorList>
            <person name="Wang G."/>
        </authorList>
    </citation>
    <scope>NUCLEOTIDE SEQUENCE [LARGE SCALE GENOMIC DNA]</scope>
    <source>
        <strain evidence="3">KCTC 22492</strain>
    </source>
</reference>
<dbReference type="SUPFAM" id="SSF82199">
    <property type="entry name" value="SET domain"/>
    <property type="match status" value="1"/>
</dbReference>
<evidence type="ECO:0000259" key="2">
    <source>
        <dbReference type="PROSITE" id="PS50280"/>
    </source>
</evidence>
<gene>
    <name evidence="3" type="ORF">D5R81_13435</name>
</gene>
<dbReference type="GO" id="GO:0008168">
    <property type="term" value="F:methyltransferase activity"/>
    <property type="evidence" value="ECO:0007669"/>
    <property type="project" value="UniProtKB-KW"/>
</dbReference>
<sequence>MNRIVELPTPVNFQQYQFSDSQPSYLTRYSVRKLTDSIDNLPQSTASTCYEFKSKGSLLGKRKLADYLSNGSDDEQAVKKHHNSHKYETSKKASKQGKKAFLHSAKVDKNQEIARAELQLELDEKKAQREALTFGQGRLILQCNSLGVRGLYADRNFKEGCYITKFDGFHQTIDQKRLKEIKADSDLWAHMTMLDNKTVIFGYKEPVEGEGAACFANDGRISVLHPSNAVFIRFSSGSIYLKATKNIALGEEILVDYGDKEHWKLVKEHDRQTYRQIFKKQVRSRKQVMKLVGNPHKSEQLKCVLPAFDSTPVPQFPEWKTATRQWTNSLLRYTLYKRKICTGNIINLDVLRQLNPAGNDYLNAMLSYFEANDGEVESYYQYFNKAGNGLDVPDVGIFIEPKQWHFQYFHYLIWRCGKKRDLTKDKVTGILKVIDTGHPDYCKLIHQYCMMTLGPLEEEATLDASDSEMHAKLSQIFTNFQSAHVELPKILTQGTGCHKVWSLLAIIELLNHMGVDVISSAENRVQVLSNRLAKSAETGDKACYYLTLKKILIRNDYKLSHVISHYKVRNHPLAKLPYEFSGVNWCESKPTSYFLALHLTGNGISSDALKHSNMTQLANVLSLIDHKRHLKTVKEILAIMAASYSHPDSLGQAMRKRGLKPPVGVDWSRSYIETLKREAKLNLLTLIIRKPRAKPEQFK</sequence>
<dbReference type="Pfam" id="PF00856">
    <property type="entry name" value="SET"/>
    <property type="match status" value="1"/>
</dbReference>
<accession>A0A3A6T8Q6</accession>
<feature type="domain" description="SET" evidence="2">
    <location>
        <begin position="130"/>
        <end position="258"/>
    </location>
</feature>
<dbReference type="PROSITE" id="PS50280">
    <property type="entry name" value="SET"/>
    <property type="match status" value="1"/>
</dbReference>
<evidence type="ECO:0000313" key="3">
    <source>
        <dbReference type="EMBL" id="RJY11114.1"/>
    </source>
</evidence>
<comment type="caution">
    <text evidence="3">The sequence shown here is derived from an EMBL/GenBank/DDBJ whole genome shotgun (WGS) entry which is preliminary data.</text>
</comment>
<dbReference type="GO" id="GO:0032259">
    <property type="term" value="P:methylation"/>
    <property type="evidence" value="ECO:0007669"/>
    <property type="project" value="UniProtKB-KW"/>
</dbReference>